<name>A0A835ZP01_SHEEP</name>
<feature type="region of interest" description="Disordered" evidence="1">
    <location>
        <begin position="1"/>
        <end position="105"/>
    </location>
</feature>
<dbReference type="AlphaFoldDB" id="A0A835ZP01"/>
<dbReference type="Proteomes" id="UP000664991">
    <property type="component" value="Unassembled WGS sequence"/>
</dbReference>
<evidence type="ECO:0000256" key="1">
    <source>
        <dbReference type="SAM" id="MobiDB-lite"/>
    </source>
</evidence>
<comment type="caution">
    <text evidence="2">The sequence shown here is derived from an EMBL/GenBank/DDBJ whole genome shotgun (WGS) entry which is preliminary data.</text>
</comment>
<gene>
    <name evidence="2" type="ORF">JEQ12_010852</name>
</gene>
<evidence type="ECO:0000313" key="2">
    <source>
        <dbReference type="EMBL" id="KAG5197398.1"/>
    </source>
</evidence>
<reference evidence="2 3" key="1">
    <citation type="submission" date="2020-12" db="EMBL/GenBank/DDBJ databases">
        <title>De novo assembly of Tibetan sheep genome.</title>
        <authorList>
            <person name="Li X."/>
        </authorList>
    </citation>
    <scope>NUCLEOTIDE SEQUENCE [LARGE SCALE GENOMIC DNA]</scope>
    <source>
        <tissue evidence="2">Heart</tissue>
    </source>
</reference>
<evidence type="ECO:0000313" key="3">
    <source>
        <dbReference type="Proteomes" id="UP000664991"/>
    </source>
</evidence>
<organism evidence="2 3">
    <name type="scientific">Ovis aries</name>
    <name type="common">Sheep</name>
    <dbReference type="NCBI Taxonomy" id="9940"/>
    <lineage>
        <taxon>Eukaryota</taxon>
        <taxon>Metazoa</taxon>
        <taxon>Chordata</taxon>
        <taxon>Craniata</taxon>
        <taxon>Vertebrata</taxon>
        <taxon>Euteleostomi</taxon>
        <taxon>Mammalia</taxon>
        <taxon>Eutheria</taxon>
        <taxon>Laurasiatheria</taxon>
        <taxon>Artiodactyla</taxon>
        <taxon>Ruminantia</taxon>
        <taxon>Pecora</taxon>
        <taxon>Bovidae</taxon>
        <taxon>Caprinae</taxon>
        <taxon>Ovis</taxon>
    </lineage>
</organism>
<accession>A0A835ZP01</accession>
<protein>
    <submittedName>
        <fullName evidence="2">Uncharacterized protein</fullName>
    </submittedName>
</protein>
<sequence length="105" mass="11276">MHGDLGGGWALEDPLGPQPFPGFGRTLTSVSVKCEATISDPRRFPEGPASPRASQTDEEAWAEPGLFLPFHHEQGVSRELGLSPEEDARPQLSAPPRSTSDGAWI</sequence>
<dbReference type="EMBL" id="JAEMGP010000020">
    <property type="protein sequence ID" value="KAG5197398.1"/>
    <property type="molecule type" value="Genomic_DNA"/>
</dbReference>
<proteinExistence type="predicted"/>
<feature type="compositionally biased region" description="Polar residues" evidence="1">
    <location>
        <begin position="96"/>
        <end position="105"/>
    </location>
</feature>